<feature type="region of interest" description="Disordered" evidence="1">
    <location>
        <begin position="160"/>
        <end position="195"/>
    </location>
</feature>
<evidence type="ECO:0000256" key="1">
    <source>
        <dbReference type="SAM" id="MobiDB-lite"/>
    </source>
</evidence>
<accession>A0A9N9DSS5</accession>
<sequence length="217" mass="25760">LPNVSWFYKYFDFTFLSLQTVKRDGSLVKVTTITHRVRLSGRTIFPLNDFNEIKRCCKERLDILKEIQKKWKNDGFINDWNKYITEDQRRSLLMRVTSQRSNSYEVSSYSLQAKEATKRKCGPYTPDKFVIQQLKQLYSQVSFTKRAKIVSDKLHNENLVKNNSNQIEESENDDQIGKQGNHNENEENRDDHDNQDQVVAVDWREWLENILEVDAYP</sequence>
<reference evidence="2" key="1">
    <citation type="submission" date="2021-06" db="EMBL/GenBank/DDBJ databases">
        <authorList>
            <person name="Kallberg Y."/>
            <person name="Tangrot J."/>
            <person name="Rosling A."/>
        </authorList>
    </citation>
    <scope>NUCLEOTIDE SEQUENCE</scope>
    <source>
        <strain evidence="2">CL551</strain>
    </source>
</reference>
<dbReference type="Proteomes" id="UP000789342">
    <property type="component" value="Unassembled WGS sequence"/>
</dbReference>
<comment type="caution">
    <text evidence="2">The sequence shown here is derived from an EMBL/GenBank/DDBJ whole genome shotgun (WGS) entry which is preliminary data.</text>
</comment>
<dbReference type="EMBL" id="CAJVPV010009902">
    <property type="protein sequence ID" value="CAG8646094.1"/>
    <property type="molecule type" value="Genomic_DNA"/>
</dbReference>
<proteinExistence type="predicted"/>
<organism evidence="2 3">
    <name type="scientific">Acaulospora morrowiae</name>
    <dbReference type="NCBI Taxonomy" id="94023"/>
    <lineage>
        <taxon>Eukaryota</taxon>
        <taxon>Fungi</taxon>
        <taxon>Fungi incertae sedis</taxon>
        <taxon>Mucoromycota</taxon>
        <taxon>Glomeromycotina</taxon>
        <taxon>Glomeromycetes</taxon>
        <taxon>Diversisporales</taxon>
        <taxon>Acaulosporaceae</taxon>
        <taxon>Acaulospora</taxon>
    </lineage>
</organism>
<evidence type="ECO:0000313" key="2">
    <source>
        <dbReference type="EMBL" id="CAG8646094.1"/>
    </source>
</evidence>
<protein>
    <submittedName>
        <fullName evidence="2">2630_t:CDS:1</fullName>
    </submittedName>
</protein>
<feature type="non-terminal residue" evidence="2">
    <location>
        <position position="217"/>
    </location>
</feature>
<gene>
    <name evidence="2" type="ORF">AMORRO_LOCUS9740</name>
</gene>
<name>A0A9N9DSS5_9GLOM</name>
<evidence type="ECO:0000313" key="3">
    <source>
        <dbReference type="Proteomes" id="UP000789342"/>
    </source>
</evidence>
<feature type="compositionally biased region" description="Basic and acidic residues" evidence="1">
    <location>
        <begin position="181"/>
        <end position="195"/>
    </location>
</feature>
<dbReference type="AlphaFoldDB" id="A0A9N9DSS5"/>
<keyword evidence="3" id="KW-1185">Reference proteome</keyword>